<feature type="transmembrane region" description="Helical" evidence="1">
    <location>
        <begin position="232"/>
        <end position="250"/>
    </location>
</feature>
<feature type="transmembrane region" description="Helical" evidence="1">
    <location>
        <begin position="16"/>
        <end position="35"/>
    </location>
</feature>
<feature type="transmembrane region" description="Helical" evidence="1">
    <location>
        <begin position="145"/>
        <end position="164"/>
    </location>
</feature>
<feature type="transmembrane region" description="Helical" evidence="1">
    <location>
        <begin position="202"/>
        <end position="220"/>
    </location>
</feature>
<dbReference type="PANTHER" id="PTHR23028">
    <property type="entry name" value="ACETYLTRANSFERASE"/>
    <property type="match status" value="1"/>
</dbReference>
<dbReference type="EMBL" id="JABAIA010000002">
    <property type="protein sequence ID" value="NLR67157.1"/>
    <property type="molecule type" value="Genomic_DNA"/>
</dbReference>
<proteinExistence type="predicted"/>
<protein>
    <submittedName>
        <fullName evidence="3">Acyltransferase</fullName>
    </submittedName>
</protein>
<dbReference type="InterPro" id="IPR002656">
    <property type="entry name" value="Acyl_transf_3_dom"/>
</dbReference>
<keyword evidence="1" id="KW-0472">Membrane</keyword>
<dbReference type="AlphaFoldDB" id="A0A847S2T1"/>
<feature type="transmembrane region" description="Helical" evidence="1">
    <location>
        <begin position="256"/>
        <end position="279"/>
    </location>
</feature>
<name>A0A847S2T1_9BACT</name>
<accession>A0A847S2T1</accession>
<keyword evidence="3" id="KW-0012">Acyltransferase</keyword>
<feature type="transmembrane region" description="Helical" evidence="1">
    <location>
        <begin position="47"/>
        <end position="65"/>
    </location>
</feature>
<keyword evidence="3" id="KW-0808">Transferase</keyword>
<dbReference type="RefSeq" id="WP_168873039.1">
    <property type="nucleotide sequence ID" value="NZ_JABAIA010000002.1"/>
</dbReference>
<dbReference type="Proteomes" id="UP000570474">
    <property type="component" value="Unassembled WGS sequence"/>
</dbReference>
<dbReference type="GO" id="GO:0016747">
    <property type="term" value="F:acyltransferase activity, transferring groups other than amino-acyl groups"/>
    <property type="evidence" value="ECO:0007669"/>
    <property type="project" value="InterPro"/>
</dbReference>
<evidence type="ECO:0000313" key="4">
    <source>
        <dbReference type="Proteomes" id="UP000570474"/>
    </source>
</evidence>
<evidence type="ECO:0000259" key="2">
    <source>
        <dbReference type="Pfam" id="PF01757"/>
    </source>
</evidence>
<keyword evidence="1" id="KW-0812">Transmembrane</keyword>
<evidence type="ECO:0000256" key="1">
    <source>
        <dbReference type="SAM" id="Phobius"/>
    </source>
</evidence>
<feature type="transmembrane region" description="Helical" evidence="1">
    <location>
        <begin position="171"/>
        <end position="190"/>
    </location>
</feature>
<reference evidence="3 4" key="1">
    <citation type="submission" date="2020-04" db="EMBL/GenBank/DDBJ databases">
        <authorList>
            <person name="Yin C."/>
        </authorList>
    </citation>
    <scope>NUCLEOTIDE SEQUENCE [LARGE SCALE GENOMIC DNA]</scope>
    <source>
        <strain evidence="3 4">Ae27</strain>
    </source>
</reference>
<evidence type="ECO:0000313" key="3">
    <source>
        <dbReference type="EMBL" id="NLR67157.1"/>
    </source>
</evidence>
<organism evidence="3 4">
    <name type="scientific">Chitinophaga varians</name>
    <dbReference type="NCBI Taxonomy" id="2202339"/>
    <lineage>
        <taxon>Bacteria</taxon>
        <taxon>Pseudomonadati</taxon>
        <taxon>Bacteroidota</taxon>
        <taxon>Chitinophagia</taxon>
        <taxon>Chitinophagales</taxon>
        <taxon>Chitinophagaceae</taxon>
        <taxon>Chitinophaga</taxon>
    </lineage>
</organism>
<dbReference type="InterPro" id="IPR050879">
    <property type="entry name" value="Acyltransferase_3"/>
</dbReference>
<keyword evidence="4" id="KW-1185">Reference proteome</keyword>
<comment type="caution">
    <text evidence="3">The sequence shown here is derived from an EMBL/GenBank/DDBJ whole genome shotgun (WGS) entry which is preliminary data.</text>
</comment>
<sequence>MLSTSSAKPHYEVLDGLRGTAAITIVVFHFLELVWSDYSQNPLGHGFLAVDFFFCLSGFVIGYAYDGRLAQIGYRGFFRGRLLRLHPLVPLGSVLGLLSFLFDPFGGDPYAQGVWPIVAGFLCSLLLIPFPWLPGRGGALFPFNSPTWSLFMEYCINIVYALVLNRLHKGVTLLLTVLAAGWLAVTAWHAGTLIGGWADANIMDGFARVSFSFLAGLSVYRFQWTLRTRLGFVALSLLLLATFMCPYFGQNWLTEWLIVAAVYPLVIALGAGATATGWWLHCCRFIGRLSYPLYMTHIFLIWPFGNYYAQYKPGPLLLTVIVAVGTLVLMAIGYLVMRWYDEPVRRWLNGRLKSKTAQSLAGGRLTEAPTRQL</sequence>
<feature type="transmembrane region" description="Helical" evidence="1">
    <location>
        <begin position="85"/>
        <end position="102"/>
    </location>
</feature>
<feature type="transmembrane region" description="Helical" evidence="1">
    <location>
        <begin position="315"/>
        <end position="337"/>
    </location>
</feature>
<keyword evidence="1" id="KW-1133">Transmembrane helix</keyword>
<dbReference type="Pfam" id="PF01757">
    <property type="entry name" value="Acyl_transf_3"/>
    <property type="match status" value="1"/>
</dbReference>
<dbReference type="PANTHER" id="PTHR23028:SF134">
    <property type="entry name" value="PUTATIVE (AFU_ORTHOLOGUE AFUA_4G08520)-RELATED"/>
    <property type="match status" value="1"/>
</dbReference>
<feature type="transmembrane region" description="Helical" evidence="1">
    <location>
        <begin position="114"/>
        <end position="133"/>
    </location>
</feature>
<gene>
    <name evidence="3" type="ORF">HGH92_22805</name>
</gene>
<feature type="transmembrane region" description="Helical" evidence="1">
    <location>
        <begin position="291"/>
        <end position="309"/>
    </location>
</feature>
<feature type="domain" description="Acyltransferase 3" evidence="2">
    <location>
        <begin position="14"/>
        <end position="332"/>
    </location>
</feature>